<evidence type="ECO:0000313" key="2">
    <source>
        <dbReference type="WBParaSite" id="PS1159_v2.g15916.t1"/>
    </source>
</evidence>
<evidence type="ECO:0000313" key="1">
    <source>
        <dbReference type="Proteomes" id="UP000887580"/>
    </source>
</evidence>
<accession>A0AC35FDZ9</accession>
<protein>
    <submittedName>
        <fullName evidence="2">Uncharacterized protein</fullName>
    </submittedName>
</protein>
<proteinExistence type="predicted"/>
<dbReference type="Proteomes" id="UP000887580">
    <property type="component" value="Unplaced"/>
</dbReference>
<sequence>MKLLFVLGICLILCIQISHQLPFGGGTKDRKYPGRYENSVIKPIHQGNSKIWKNHGIREAGEQLDDTEGGKDEEHPLVGVPSDFEIGTDINPYSADTGTKLENEKDIQKVKRGWFKNLWKTIKNVLVGSLLGMIKRSANDQPPIENIDELDSEDFDNIILSDDIIEVNVGSGTTPEDKAEIEKEIQIVKRGWFKKIRRKIKNVLTGAVVGSVVGSVVKRNNKNDENEKILKVKGNLPLLLKTLRLRPGTADEITQIVEKLGNNAEFQDAMINEILDESEGDEIVLERSGKAVRCRFVRGKYICF</sequence>
<organism evidence="1 2">
    <name type="scientific">Panagrolaimus sp. PS1159</name>
    <dbReference type="NCBI Taxonomy" id="55785"/>
    <lineage>
        <taxon>Eukaryota</taxon>
        <taxon>Metazoa</taxon>
        <taxon>Ecdysozoa</taxon>
        <taxon>Nematoda</taxon>
        <taxon>Chromadorea</taxon>
        <taxon>Rhabditida</taxon>
        <taxon>Tylenchina</taxon>
        <taxon>Panagrolaimomorpha</taxon>
        <taxon>Panagrolaimoidea</taxon>
        <taxon>Panagrolaimidae</taxon>
        <taxon>Panagrolaimus</taxon>
    </lineage>
</organism>
<reference evidence="2" key="1">
    <citation type="submission" date="2022-11" db="UniProtKB">
        <authorList>
            <consortium name="WormBaseParasite"/>
        </authorList>
    </citation>
    <scope>IDENTIFICATION</scope>
</reference>
<dbReference type="WBParaSite" id="PS1159_v2.g15916.t1">
    <property type="protein sequence ID" value="PS1159_v2.g15916.t1"/>
    <property type="gene ID" value="PS1159_v2.g15916"/>
</dbReference>
<name>A0AC35FDZ9_9BILA</name>